<feature type="region of interest" description="Disordered" evidence="1">
    <location>
        <begin position="849"/>
        <end position="868"/>
    </location>
</feature>
<keyword evidence="3" id="KW-1185">Reference proteome</keyword>
<evidence type="ECO:0000256" key="1">
    <source>
        <dbReference type="SAM" id="MobiDB-lite"/>
    </source>
</evidence>
<dbReference type="Proteomes" id="UP001175228">
    <property type="component" value="Unassembled WGS sequence"/>
</dbReference>
<reference evidence="2" key="1">
    <citation type="submission" date="2023-06" db="EMBL/GenBank/DDBJ databases">
        <authorList>
            <consortium name="Lawrence Berkeley National Laboratory"/>
            <person name="Ahrendt S."/>
            <person name="Sahu N."/>
            <person name="Indic B."/>
            <person name="Wong-Bajracharya J."/>
            <person name="Merenyi Z."/>
            <person name="Ke H.-M."/>
            <person name="Monk M."/>
            <person name="Kocsube S."/>
            <person name="Drula E."/>
            <person name="Lipzen A."/>
            <person name="Balint B."/>
            <person name="Henrissat B."/>
            <person name="Andreopoulos B."/>
            <person name="Martin F.M."/>
            <person name="Harder C.B."/>
            <person name="Rigling D."/>
            <person name="Ford K.L."/>
            <person name="Foster G.D."/>
            <person name="Pangilinan J."/>
            <person name="Papanicolaou A."/>
            <person name="Barry K."/>
            <person name="LaButti K."/>
            <person name="Viragh M."/>
            <person name="Koriabine M."/>
            <person name="Yan M."/>
            <person name="Riley R."/>
            <person name="Champramary S."/>
            <person name="Plett K.L."/>
            <person name="Tsai I.J."/>
            <person name="Slot J."/>
            <person name="Sipos G."/>
            <person name="Plett J."/>
            <person name="Nagy L.G."/>
            <person name="Grigoriev I.V."/>
        </authorList>
    </citation>
    <scope>NUCLEOTIDE SEQUENCE</scope>
    <source>
        <strain evidence="2">HWK02</strain>
    </source>
</reference>
<comment type="caution">
    <text evidence="2">The sequence shown here is derived from an EMBL/GenBank/DDBJ whole genome shotgun (WGS) entry which is preliminary data.</text>
</comment>
<proteinExistence type="predicted"/>
<sequence length="868" mass="96621">MNYFPIECYPSRMTSEQVQWSLGNTTWEPLLHCKDLAALDRYLEVMGVQYPRQLSRCWDFEVQMPTVQTRSLPWFRAAMSIFPPSIPQISLFSWSLLICHSLQTSPMMLILLLGFATSLFVASMDAGDQNEQPGSPHDWSGTTNPGWGSPWGGNWGMNSNMNMANNMASTGPNASIAHPGGTQVPVWPGQFFSQHPNTGPPGMFYPPNWGGYLGQLYQTTKETLHPNNPIGQEDAQMQPQGTSTSKGKKKASKEETNKGSSNDHQSNKRARPLPIGPSTNHLPHMPSSKDRTDDELAGYLSDMSSVKNTKPQKKDTGKTKQLTILPQRIEYLAPRDGTVYLHDSRVHNTTITEGSSVNDWLAFLADRLQSRSGGSASDSSDEESGSDSEPWHPGRLPPSLLSAIVSGHTEHDNGFWGMLGPGFLYIHKYNIVLTNTKAVNAIWAFDSGRGLCPPLGMSQWPNPQGFPMTIREMHDMVCDIKGHQSQWRTNLYLLGEFFWISSTVRLEYRDMAMQATVMRFNNAWSNIREQFESLDPPEFVLMPTACVTSNPRSTNHSTGLVRPINGTIDDWCHYIAHHMHPGGHSTPSRIGMDTSFQVSIPHTWGYLLSMVLSPENDHHGAHSTYARIFAGVVARPQWYSLRITEINSTSLNSSIVIVPLSNVLEHMDWDGLGHDLDEDNVIRHMAANGITQAMVDSAYLYGLTFIDRDVQDLERIRVLCHVQDYESTDKQTPNVSTNTMRPVYDWFHVGEHYVYEWLAERPPLNNTDDMTPMSGSSDTPHPEASVDEDVDMDGRVVGTVPTERSSSAPASVSARQDGVVSELALEMTGSLDADITCLSIMVGMGTNHTSNMHNDTTSAPDKEMFKQA</sequence>
<evidence type="ECO:0000313" key="2">
    <source>
        <dbReference type="EMBL" id="KAK0479001.1"/>
    </source>
</evidence>
<feature type="compositionally biased region" description="Polar residues" evidence="1">
    <location>
        <begin position="223"/>
        <end position="240"/>
    </location>
</feature>
<dbReference type="EMBL" id="JAUEPU010000092">
    <property type="protein sequence ID" value="KAK0479001.1"/>
    <property type="molecule type" value="Genomic_DNA"/>
</dbReference>
<feature type="region of interest" description="Disordered" evidence="1">
    <location>
        <begin position="127"/>
        <end position="154"/>
    </location>
</feature>
<feature type="region of interest" description="Disordered" evidence="1">
    <location>
        <begin position="170"/>
        <end position="203"/>
    </location>
</feature>
<organism evidence="2 3">
    <name type="scientific">Armillaria luteobubalina</name>
    <dbReference type="NCBI Taxonomy" id="153913"/>
    <lineage>
        <taxon>Eukaryota</taxon>
        <taxon>Fungi</taxon>
        <taxon>Dikarya</taxon>
        <taxon>Basidiomycota</taxon>
        <taxon>Agaricomycotina</taxon>
        <taxon>Agaricomycetes</taxon>
        <taxon>Agaricomycetidae</taxon>
        <taxon>Agaricales</taxon>
        <taxon>Marasmiineae</taxon>
        <taxon>Physalacriaceae</taxon>
        <taxon>Armillaria</taxon>
    </lineage>
</organism>
<accession>A0AA39P834</accession>
<feature type="compositionally biased region" description="Polar residues" evidence="1">
    <location>
        <begin position="849"/>
        <end position="859"/>
    </location>
</feature>
<feature type="region of interest" description="Disordered" evidence="1">
    <location>
        <begin position="371"/>
        <end position="393"/>
    </location>
</feature>
<name>A0AA39P834_9AGAR</name>
<dbReference type="AlphaFoldDB" id="A0AA39P834"/>
<feature type="region of interest" description="Disordered" evidence="1">
    <location>
        <begin position="766"/>
        <end position="787"/>
    </location>
</feature>
<evidence type="ECO:0000313" key="3">
    <source>
        <dbReference type="Proteomes" id="UP001175228"/>
    </source>
</evidence>
<feature type="region of interest" description="Disordered" evidence="1">
    <location>
        <begin position="223"/>
        <end position="294"/>
    </location>
</feature>
<feature type="compositionally biased region" description="Polar residues" evidence="1">
    <location>
        <begin position="766"/>
        <end position="779"/>
    </location>
</feature>
<gene>
    <name evidence="2" type="ORF">EDD18DRAFT_1113975</name>
</gene>
<protein>
    <submittedName>
        <fullName evidence="2">Uncharacterized protein</fullName>
    </submittedName>
</protein>